<dbReference type="InterPro" id="IPR041307">
    <property type="entry name" value="WcbI"/>
</dbReference>
<dbReference type="Gene3D" id="3.40.50.1110">
    <property type="entry name" value="SGNH hydrolase"/>
    <property type="match status" value="1"/>
</dbReference>
<protein>
    <recommendedName>
        <fullName evidence="5">SGNH hydrolase-type esterase domain-containing protein</fullName>
    </recommendedName>
</protein>
<keyword evidence="4" id="KW-1185">Reference proteome</keyword>
<dbReference type="OrthoDB" id="2544655at2"/>
<sequence length="666" mass="76627">MQESKKKLCLIYANCQRDLIKSHLELSEEVLANYQFVSIPYHFKAIQNNFVIPEEILTKTGLFIYQPIADTYGQQSTASIISRLPANCHKISFPYIYFKGYHPQFTKLDSQNLQQRFINDGSNLNDANIIRLVKQGYTNEEIIQLIRDKNFYTSEFLQHNVNQTLQELSQREQVTDIKIVDFIRRHYQQHYLFYIPAHPSNLIGLKVTNQILAKLNFNLLINAHPEEQLATFKIPIYPSVINHLNLHFISDSTKYKPLALLNDELDFNTCSQQYIESYRRVLAEEKQAITNNLSLSTTSIKSVNNSPFRISVIGGSNSLMRNGYTKYLSDHLAQAIERPVILNYFALGGVTNLFGAIQNIRNNVPQKSDLILFEYCVNDRKAINQGKYSIKLAGRALEGFIRRSKTINPNCRIIILIFGTNSSDYYDNCCQVSALYEAIAKRYEIPVINISEILLKTEGIKFIKSLYEPKDNAHYSKEKGVQIVSQIITQEIINRSLLSQPIRKLEDCYRIYANNLQYLKFTRKFQPQSLCGNYEQSVFKNSLFNESIYTLKQGSTLRLNLKGQLLGLIIKSDWYDGFFQVKFGEQSLVTSSFSEWVQSPESANLNLITLPYQKFSFSKEPQSLSISVCPNPPEKFELDWHKVLPQVSPANWKLSIAGIAYLGEII</sequence>
<dbReference type="InterPro" id="IPR036514">
    <property type="entry name" value="SGNH_hydro_sf"/>
</dbReference>
<name>K9XZQ7_STAC7</name>
<dbReference type="AlphaFoldDB" id="K9XZQ7"/>
<dbReference type="RefSeq" id="WP_015194818.1">
    <property type="nucleotide sequence ID" value="NC_019748.1"/>
</dbReference>
<proteinExistence type="predicted"/>
<accession>K9XZQ7</accession>
<reference evidence="4" key="1">
    <citation type="journal article" date="2013" name="Proc. Natl. Acad. Sci. U.S.A.">
        <title>Improving the coverage of the cyanobacterial phylum using diversity-driven genome sequencing.</title>
        <authorList>
            <person name="Shih P.M."/>
            <person name="Wu D."/>
            <person name="Latifi A."/>
            <person name="Axen S.D."/>
            <person name="Fewer D.P."/>
            <person name="Talla E."/>
            <person name="Calteau A."/>
            <person name="Cai F."/>
            <person name="Tandeau de Marsac N."/>
            <person name="Rippka R."/>
            <person name="Herdman M."/>
            <person name="Sivonen K."/>
            <person name="Coursin T."/>
            <person name="Laurent T."/>
            <person name="Goodwin L."/>
            <person name="Nolan M."/>
            <person name="Davenport K.W."/>
            <person name="Han C.S."/>
            <person name="Rubin E.M."/>
            <person name="Eisen J.A."/>
            <person name="Woyke T."/>
            <person name="Gugger M."/>
            <person name="Kerfeld C.A."/>
        </authorList>
    </citation>
    <scope>NUCLEOTIDE SEQUENCE [LARGE SCALE GENOMIC DNA]</scope>
    <source>
        <strain evidence="4">ATCC 29371 / PCC 7437</strain>
    </source>
</reference>
<dbReference type="eggNOG" id="COG2755">
    <property type="taxonomic scope" value="Bacteria"/>
</dbReference>
<feature type="domain" description="Polysaccharide biosynthesis enzyme WcbI" evidence="2">
    <location>
        <begin position="8"/>
        <end position="218"/>
    </location>
</feature>
<dbReference type="Proteomes" id="UP000010473">
    <property type="component" value="Chromosome"/>
</dbReference>
<gene>
    <name evidence="3" type="ordered locus">Sta7437_3659</name>
</gene>
<organism evidence="3 4">
    <name type="scientific">Stanieria cyanosphaera (strain ATCC 29371 / PCC 7437)</name>
    <dbReference type="NCBI Taxonomy" id="111780"/>
    <lineage>
        <taxon>Bacteria</taxon>
        <taxon>Bacillati</taxon>
        <taxon>Cyanobacteriota</taxon>
        <taxon>Cyanophyceae</taxon>
        <taxon>Pleurocapsales</taxon>
        <taxon>Dermocarpellaceae</taxon>
        <taxon>Stanieria</taxon>
    </lineage>
</organism>
<evidence type="ECO:0000313" key="3">
    <source>
        <dbReference type="EMBL" id="AFZ37157.1"/>
    </source>
</evidence>
<dbReference type="SUPFAM" id="SSF52266">
    <property type="entry name" value="SGNH hydrolase"/>
    <property type="match status" value="1"/>
</dbReference>
<evidence type="ECO:0008006" key="5">
    <source>
        <dbReference type="Google" id="ProtNLM"/>
    </source>
</evidence>
<evidence type="ECO:0000259" key="1">
    <source>
        <dbReference type="Pfam" id="PF13472"/>
    </source>
</evidence>
<dbReference type="InterPro" id="IPR013830">
    <property type="entry name" value="SGNH_hydro"/>
</dbReference>
<evidence type="ECO:0000259" key="2">
    <source>
        <dbReference type="Pfam" id="PF18588"/>
    </source>
</evidence>
<evidence type="ECO:0000313" key="4">
    <source>
        <dbReference type="Proteomes" id="UP000010473"/>
    </source>
</evidence>
<dbReference type="HOGENOM" id="CLU_412131_0_0_3"/>
<dbReference type="KEGG" id="scs:Sta7437_3659"/>
<dbReference type="EMBL" id="CP003653">
    <property type="protein sequence ID" value="AFZ37157.1"/>
    <property type="molecule type" value="Genomic_DNA"/>
</dbReference>
<dbReference type="Pfam" id="PF18588">
    <property type="entry name" value="WcbI"/>
    <property type="match status" value="1"/>
</dbReference>
<dbReference type="Pfam" id="PF13472">
    <property type="entry name" value="Lipase_GDSL_2"/>
    <property type="match status" value="1"/>
</dbReference>
<feature type="domain" description="SGNH hydrolase-type esterase" evidence="1">
    <location>
        <begin position="321"/>
        <end position="457"/>
    </location>
</feature>
<dbReference type="CDD" id="cd00229">
    <property type="entry name" value="SGNH_hydrolase"/>
    <property type="match status" value="1"/>
</dbReference>
<dbReference type="Gene3D" id="3.40.50.12080">
    <property type="match status" value="1"/>
</dbReference>